<dbReference type="AlphaFoldDB" id="A0A2I2MF54"/>
<name>A0A2I2MF54_9BACT</name>
<feature type="compositionally biased region" description="Pro residues" evidence="1">
    <location>
        <begin position="141"/>
        <end position="150"/>
    </location>
</feature>
<organism evidence="3">
    <name type="scientific">Leptospirillum ferriphilum</name>
    <dbReference type="NCBI Taxonomy" id="178606"/>
    <lineage>
        <taxon>Bacteria</taxon>
        <taxon>Pseudomonadati</taxon>
        <taxon>Nitrospirota</taxon>
        <taxon>Nitrospiria</taxon>
        <taxon>Nitrospirales</taxon>
        <taxon>Nitrospiraceae</taxon>
        <taxon>Leptospirillum</taxon>
    </lineage>
</organism>
<gene>
    <name evidence="3" type="ORF">LFTS_00971</name>
</gene>
<sequence length="190" mass="20148">MSQETDNGCPAGKNPLPKMTSRKDNVHLVIMSWTAAVYIVGAASGFVFAVFWNEHSIGKKLDTISAAVLRSDGSKYPMRYSQSPVLLPDPGPMIPVNPVSGDNPAARESPIMAPMQDLSATKNANNLSGAVPPSSVSVKQPAPPPPPPHVHPTSDSDAGKETLSGKNQKQTNGQTFQWDQIPETGGDHGR</sequence>
<feature type="region of interest" description="Disordered" evidence="1">
    <location>
        <begin position="123"/>
        <end position="190"/>
    </location>
</feature>
<protein>
    <submittedName>
        <fullName evidence="3">Uncharacterized protein</fullName>
    </submittedName>
</protein>
<evidence type="ECO:0000256" key="1">
    <source>
        <dbReference type="SAM" id="MobiDB-lite"/>
    </source>
</evidence>
<reference evidence="3" key="1">
    <citation type="submission" date="2017-12" db="EMBL/GenBank/DDBJ databases">
        <authorList>
            <consortium name="SysMetEx"/>
        </authorList>
    </citation>
    <scope>NUCLEOTIDE SEQUENCE</scope>
    <source>
        <strain evidence="3">Pb_238</strain>
    </source>
</reference>
<feature type="compositionally biased region" description="Low complexity" evidence="1">
    <location>
        <begin position="131"/>
        <end position="140"/>
    </location>
</feature>
<proteinExistence type="predicted"/>
<feature type="region of interest" description="Disordered" evidence="1">
    <location>
        <begin position="87"/>
        <end position="109"/>
    </location>
</feature>
<dbReference type="RefSeq" id="WP_161781732.1">
    <property type="nucleotide sequence ID" value="NZ_JPGK01000005.1"/>
</dbReference>
<keyword evidence="2" id="KW-0472">Membrane</keyword>
<feature type="compositionally biased region" description="Polar residues" evidence="1">
    <location>
        <begin position="164"/>
        <end position="178"/>
    </location>
</feature>
<feature type="transmembrane region" description="Helical" evidence="2">
    <location>
        <begin position="26"/>
        <end position="52"/>
    </location>
</feature>
<evidence type="ECO:0000256" key="2">
    <source>
        <dbReference type="SAM" id="Phobius"/>
    </source>
</evidence>
<dbReference type="EMBL" id="LT966316">
    <property type="protein sequence ID" value="SOU92344.1"/>
    <property type="molecule type" value="Genomic_DNA"/>
</dbReference>
<keyword evidence="2" id="KW-0812">Transmembrane</keyword>
<keyword evidence="2" id="KW-1133">Transmembrane helix</keyword>
<accession>A0A2I2MF54</accession>
<evidence type="ECO:0000313" key="3">
    <source>
        <dbReference type="EMBL" id="SOU92344.1"/>
    </source>
</evidence>